<name>A0A9Q1GVC1_9CARY</name>
<gene>
    <name evidence="1" type="ORF">Cgig2_002212</name>
</gene>
<dbReference type="AlphaFoldDB" id="A0A9Q1GVC1"/>
<organism evidence="1 2">
    <name type="scientific">Carnegiea gigantea</name>
    <dbReference type="NCBI Taxonomy" id="171969"/>
    <lineage>
        <taxon>Eukaryota</taxon>
        <taxon>Viridiplantae</taxon>
        <taxon>Streptophyta</taxon>
        <taxon>Embryophyta</taxon>
        <taxon>Tracheophyta</taxon>
        <taxon>Spermatophyta</taxon>
        <taxon>Magnoliopsida</taxon>
        <taxon>eudicotyledons</taxon>
        <taxon>Gunneridae</taxon>
        <taxon>Pentapetalae</taxon>
        <taxon>Caryophyllales</taxon>
        <taxon>Cactineae</taxon>
        <taxon>Cactaceae</taxon>
        <taxon>Cactoideae</taxon>
        <taxon>Echinocereeae</taxon>
        <taxon>Carnegiea</taxon>
    </lineage>
</organism>
<evidence type="ECO:0000313" key="1">
    <source>
        <dbReference type="EMBL" id="KAJ8427300.1"/>
    </source>
</evidence>
<keyword evidence="2" id="KW-1185">Reference proteome</keyword>
<reference evidence="1" key="1">
    <citation type="submission" date="2022-04" db="EMBL/GenBank/DDBJ databases">
        <title>Carnegiea gigantea Genome sequencing and assembly v2.</title>
        <authorList>
            <person name="Copetti D."/>
            <person name="Sanderson M.J."/>
            <person name="Burquez A."/>
            <person name="Wojciechowski M.F."/>
        </authorList>
    </citation>
    <scope>NUCLEOTIDE SEQUENCE</scope>
    <source>
        <strain evidence="1">SGP5-SGP5p</strain>
        <tissue evidence="1">Aerial part</tissue>
    </source>
</reference>
<dbReference type="Proteomes" id="UP001153076">
    <property type="component" value="Unassembled WGS sequence"/>
</dbReference>
<protein>
    <submittedName>
        <fullName evidence="1">Uncharacterized protein</fullName>
    </submittedName>
</protein>
<evidence type="ECO:0000313" key="2">
    <source>
        <dbReference type="Proteomes" id="UP001153076"/>
    </source>
</evidence>
<comment type="caution">
    <text evidence="1">The sequence shown here is derived from an EMBL/GenBank/DDBJ whole genome shotgun (WGS) entry which is preliminary data.</text>
</comment>
<sequence length="181" mass="20628">MSTTPNPICNPINITNGIIPANSPLRGVAASRMPVTEEYLPELRGLVDSINRCNLVYPPDCATNVSEIVHKPPEYNVTTPVCRFVRERPEHVFREGFRRWEMRKGLKHLWAEMYRSNKVRRPAFPTEYAIPSDNCRRKTDSVGHFPTVRVTAGQRNFRRPMDPSVGISGIDLLKLPECPTE</sequence>
<dbReference type="EMBL" id="JAKOGI010001159">
    <property type="protein sequence ID" value="KAJ8427300.1"/>
    <property type="molecule type" value="Genomic_DNA"/>
</dbReference>
<accession>A0A9Q1GVC1</accession>
<proteinExistence type="predicted"/>